<proteinExistence type="predicted"/>
<dbReference type="WBParaSite" id="ACAC_0000998501-mRNA-1">
    <property type="protein sequence ID" value="ACAC_0000998501-mRNA-1"/>
    <property type="gene ID" value="ACAC_0000998501"/>
</dbReference>
<evidence type="ECO:0000313" key="1">
    <source>
        <dbReference type="Proteomes" id="UP000035642"/>
    </source>
</evidence>
<accession>A0A0K0DG32</accession>
<reference evidence="1" key="1">
    <citation type="submission" date="2012-09" db="EMBL/GenBank/DDBJ databases">
        <authorList>
            <person name="Martin A.A."/>
        </authorList>
    </citation>
    <scope>NUCLEOTIDE SEQUENCE</scope>
</reference>
<dbReference type="Proteomes" id="UP000035642">
    <property type="component" value="Unassembled WGS sequence"/>
</dbReference>
<dbReference type="AlphaFoldDB" id="A0A0K0DG32"/>
<name>A0A0K0DG32_ANGCA</name>
<organism evidence="1 2">
    <name type="scientific">Angiostrongylus cantonensis</name>
    <name type="common">Rat lungworm</name>
    <dbReference type="NCBI Taxonomy" id="6313"/>
    <lineage>
        <taxon>Eukaryota</taxon>
        <taxon>Metazoa</taxon>
        <taxon>Ecdysozoa</taxon>
        <taxon>Nematoda</taxon>
        <taxon>Chromadorea</taxon>
        <taxon>Rhabditida</taxon>
        <taxon>Rhabditina</taxon>
        <taxon>Rhabditomorpha</taxon>
        <taxon>Strongyloidea</taxon>
        <taxon>Metastrongylidae</taxon>
        <taxon>Angiostrongylus</taxon>
    </lineage>
</organism>
<protein>
    <submittedName>
        <fullName evidence="2">Secreted protein</fullName>
    </submittedName>
</protein>
<evidence type="ECO:0000313" key="2">
    <source>
        <dbReference type="WBParaSite" id="ACAC_0000998501-mRNA-1"/>
    </source>
</evidence>
<keyword evidence="1" id="KW-1185">Reference proteome</keyword>
<sequence>MTILFSAFFGMPDFLPDGLRLPTIDVVTRNFAVHRDQMKGDPSIFITPFKIIPVHRQSTIVDLVGMP</sequence>
<reference evidence="2" key="2">
    <citation type="submission" date="2017-02" db="UniProtKB">
        <authorList>
            <consortium name="WormBaseParasite"/>
        </authorList>
    </citation>
    <scope>IDENTIFICATION</scope>
</reference>